<sequence length="58" mass="6386">MARLGAVGGIERPLVNRQHRLGEARAATARTQMGAAMSSSRAQRATVWRLDLRRPDQS</sequence>
<comment type="caution">
    <text evidence="1">The sequence shown here is derived from an EMBL/GenBank/DDBJ whole genome shotgun (WGS) entry which is preliminary data.</text>
</comment>
<organism evidence="1 2">
    <name type="scientific">Mycobacterium tuberculosis</name>
    <dbReference type="NCBI Taxonomy" id="1773"/>
    <lineage>
        <taxon>Bacteria</taxon>
        <taxon>Bacillati</taxon>
        <taxon>Actinomycetota</taxon>
        <taxon>Actinomycetes</taxon>
        <taxon>Mycobacteriales</taxon>
        <taxon>Mycobacteriaceae</taxon>
        <taxon>Mycobacterium</taxon>
        <taxon>Mycobacterium tuberculosis complex</taxon>
    </lineage>
</organism>
<reference evidence="2" key="1">
    <citation type="submission" date="2015-03" db="EMBL/GenBank/DDBJ databases">
        <authorList>
            <consortium name="Pathogen Informatics"/>
        </authorList>
    </citation>
    <scope>NUCLEOTIDE SEQUENCE [LARGE SCALE GENOMIC DNA]</scope>
    <source>
        <strain evidence="2">N09902308</strain>
    </source>
</reference>
<evidence type="ECO:0000313" key="1">
    <source>
        <dbReference type="EMBL" id="CPA85860.1"/>
    </source>
</evidence>
<protein>
    <submittedName>
        <fullName evidence="1">Uncharacterized protein</fullName>
    </submittedName>
</protein>
<dbReference type="AlphaFoldDB" id="A0A916LGV2"/>
<name>A0A916LGV2_MYCTX</name>
<dbReference type="EMBL" id="CSBK01003377">
    <property type="protein sequence ID" value="CPA85860.1"/>
    <property type="molecule type" value="Genomic_DNA"/>
</dbReference>
<accession>A0A916LGV2</accession>
<dbReference type="Proteomes" id="UP000039021">
    <property type="component" value="Unassembled WGS sequence"/>
</dbReference>
<gene>
    <name evidence="1" type="ORF">ERS007739_04898</name>
</gene>
<evidence type="ECO:0000313" key="2">
    <source>
        <dbReference type="Proteomes" id="UP000039021"/>
    </source>
</evidence>
<proteinExistence type="predicted"/>